<protein>
    <recommendedName>
        <fullName evidence="9">1,3-beta-glucanosyltransferase</fullName>
        <ecNumber evidence="9">2.4.1.-</ecNumber>
    </recommendedName>
</protein>
<dbReference type="PRINTS" id="PR00119">
    <property type="entry name" value="CATATPASE"/>
</dbReference>
<evidence type="ECO:0000256" key="2">
    <source>
        <dbReference type="ARBA" id="ARBA00007528"/>
    </source>
</evidence>
<dbReference type="GO" id="GO:0030003">
    <property type="term" value="P:intracellular monoatomic cation homeostasis"/>
    <property type="evidence" value="ECO:0007669"/>
    <property type="project" value="UniProtKB-ARBA"/>
</dbReference>
<dbReference type="InterPro" id="IPR017853">
    <property type="entry name" value="GH"/>
</dbReference>
<dbReference type="GO" id="GO:0005524">
    <property type="term" value="F:ATP binding"/>
    <property type="evidence" value="ECO:0007669"/>
    <property type="project" value="UniProtKB-UniRule"/>
</dbReference>
<feature type="non-terminal residue" evidence="13">
    <location>
        <position position="1061"/>
    </location>
</feature>
<dbReference type="Gene3D" id="2.70.150.10">
    <property type="entry name" value="Calcium-transporting ATPase, cytoplasmic transduction domain A"/>
    <property type="match status" value="1"/>
</dbReference>
<keyword evidence="5" id="KW-0732">Signal</keyword>
<feature type="non-terminal residue" evidence="13">
    <location>
        <position position="1"/>
    </location>
</feature>
<keyword evidence="10" id="KW-0547">Nucleotide-binding</keyword>
<dbReference type="NCBIfam" id="TIGR01511">
    <property type="entry name" value="ATPase-IB1_Cu"/>
    <property type="match status" value="1"/>
</dbReference>
<organism evidence="13 14">
    <name type="scientific">Scytalidium lignicola</name>
    <name type="common">Hyphomycete</name>
    <dbReference type="NCBI Taxonomy" id="5539"/>
    <lineage>
        <taxon>Eukaryota</taxon>
        <taxon>Fungi</taxon>
        <taxon>Dikarya</taxon>
        <taxon>Ascomycota</taxon>
        <taxon>Pezizomycotina</taxon>
        <taxon>Leotiomycetes</taxon>
        <taxon>Leotiomycetes incertae sedis</taxon>
        <taxon>Scytalidium</taxon>
    </lineage>
</organism>
<accession>A0A3E2GVQ5</accession>
<feature type="domain" description="P-type ATPase A" evidence="11">
    <location>
        <begin position="555"/>
        <end position="653"/>
    </location>
</feature>
<evidence type="ECO:0000256" key="4">
    <source>
        <dbReference type="ARBA" id="ARBA00022723"/>
    </source>
</evidence>
<feature type="transmembrane region" description="Helical" evidence="10">
    <location>
        <begin position="451"/>
        <end position="470"/>
    </location>
</feature>
<dbReference type="NCBIfam" id="TIGR01494">
    <property type="entry name" value="ATPase_P-type"/>
    <property type="match status" value="1"/>
</dbReference>
<keyword evidence="10" id="KW-0067">ATP-binding</keyword>
<dbReference type="InterPro" id="IPR018303">
    <property type="entry name" value="ATPase_P-typ_P_site"/>
</dbReference>
<comment type="similarity">
    <text evidence="2 9">Belongs to the glycosyl hydrolase 72 family.</text>
</comment>
<evidence type="ECO:0000313" key="13">
    <source>
        <dbReference type="EMBL" id="RFU25265.1"/>
    </source>
</evidence>
<dbReference type="InterPro" id="IPR036412">
    <property type="entry name" value="HAD-like_sf"/>
</dbReference>
<evidence type="ECO:0000256" key="9">
    <source>
        <dbReference type="RuleBase" id="RU361209"/>
    </source>
</evidence>
<feature type="transmembrane region" description="Helical" evidence="10">
    <location>
        <begin position="490"/>
        <end position="512"/>
    </location>
</feature>
<dbReference type="GO" id="GO:0016740">
    <property type="term" value="F:transferase activity"/>
    <property type="evidence" value="ECO:0007669"/>
    <property type="project" value="UniProtKB-KW"/>
</dbReference>
<dbReference type="InterPro" id="IPR023298">
    <property type="entry name" value="ATPase_P-typ_TM_dom_sf"/>
</dbReference>
<evidence type="ECO:0000313" key="14">
    <source>
        <dbReference type="Proteomes" id="UP000258309"/>
    </source>
</evidence>
<keyword evidence="9" id="KW-0808">Transferase</keyword>
<keyword evidence="14" id="KW-1185">Reference proteome</keyword>
<dbReference type="PANTHER" id="PTHR46594">
    <property type="entry name" value="P-TYPE CATION-TRANSPORTING ATPASE"/>
    <property type="match status" value="1"/>
</dbReference>
<dbReference type="Gene3D" id="3.20.20.80">
    <property type="entry name" value="Glycosidases"/>
    <property type="match status" value="2"/>
</dbReference>
<dbReference type="FunFam" id="2.70.150.10:FF:000002">
    <property type="entry name" value="Copper-transporting ATPase 1, putative"/>
    <property type="match status" value="1"/>
</dbReference>
<evidence type="ECO:0000256" key="6">
    <source>
        <dbReference type="ARBA" id="ARBA00022989"/>
    </source>
</evidence>
<dbReference type="GO" id="GO:0098552">
    <property type="term" value="C:side of membrane"/>
    <property type="evidence" value="ECO:0007669"/>
    <property type="project" value="UniProtKB-KW"/>
</dbReference>
<dbReference type="InterPro" id="IPR004886">
    <property type="entry name" value="Glucanosyltransferase"/>
</dbReference>
<reference evidence="13 14" key="1">
    <citation type="submission" date="2018-05" db="EMBL/GenBank/DDBJ databases">
        <title>Draft genome sequence of Scytalidium lignicola DSM 105466, a ubiquitous saprotrophic fungus.</title>
        <authorList>
            <person name="Buettner E."/>
            <person name="Gebauer A.M."/>
            <person name="Hofrichter M."/>
            <person name="Liers C."/>
            <person name="Kellner H."/>
        </authorList>
    </citation>
    <scope>NUCLEOTIDE SEQUENCE [LARGE SCALE GENOMIC DNA]</scope>
    <source>
        <strain evidence="13 14">DSM 105466</strain>
    </source>
</reference>
<dbReference type="GO" id="GO:0019829">
    <property type="term" value="F:ATPase-coupled monoatomic cation transmembrane transporter activity"/>
    <property type="evidence" value="ECO:0007669"/>
    <property type="project" value="InterPro"/>
</dbReference>
<feature type="transmembrane region" description="Helical" evidence="10">
    <location>
        <begin position="1001"/>
        <end position="1023"/>
    </location>
</feature>
<dbReference type="InterPro" id="IPR023299">
    <property type="entry name" value="ATPase_P-typ_cyto_dom_N"/>
</dbReference>
<dbReference type="PANTHER" id="PTHR46594:SF4">
    <property type="entry name" value="P-TYPE CATION-TRANSPORTING ATPASE"/>
    <property type="match status" value="1"/>
</dbReference>
<feature type="domain" description="PCA1 HMA heavy metal-associated" evidence="12">
    <location>
        <begin position="344"/>
        <end position="408"/>
    </location>
</feature>
<evidence type="ECO:0000256" key="5">
    <source>
        <dbReference type="ARBA" id="ARBA00022729"/>
    </source>
</evidence>
<dbReference type="GO" id="GO:0046872">
    <property type="term" value="F:metal ion binding"/>
    <property type="evidence" value="ECO:0007669"/>
    <property type="project" value="UniProtKB-KW"/>
</dbReference>
<dbReference type="SUPFAM" id="SSF81665">
    <property type="entry name" value="Calcium ATPase, transmembrane domain M"/>
    <property type="match status" value="1"/>
</dbReference>
<evidence type="ECO:0000256" key="7">
    <source>
        <dbReference type="ARBA" id="ARBA00023136"/>
    </source>
</evidence>
<dbReference type="NCBIfam" id="TIGR01525">
    <property type="entry name" value="ATPase-IB_hvy"/>
    <property type="match status" value="1"/>
</dbReference>
<feature type="transmembrane region" description="Helical" evidence="10">
    <location>
        <begin position="673"/>
        <end position="695"/>
    </location>
</feature>
<dbReference type="Pfam" id="PF03198">
    <property type="entry name" value="Glyco_hydro_72"/>
    <property type="match status" value="2"/>
</dbReference>
<dbReference type="InterPro" id="IPR008250">
    <property type="entry name" value="ATPase_P-typ_transduc_dom_A_sf"/>
</dbReference>
<dbReference type="InterPro" id="IPR059000">
    <property type="entry name" value="ATPase_P-type_domA"/>
</dbReference>
<dbReference type="Gene3D" id="3.40.50.1000">
    <property type="entry name" value="HAD superfamily/HAD-like"/>
    <property type="match status" value="1"/>
</dbReference>
<comment type="similarity">
    <text evidence="10">Belongs to the cation transport ATPase (P-type) (TC 3.A.3) family. Type IB subfamily.</text>
</comment>
<dbReference type="SUPFAM" id="SSF81653">
    <property type="entry name" value="Calcium ATPase, transduction domain A"/>
    <property type="match status" value="1"/>
</dbReference>
<dbReference type="Pfam" id="PF00122">
    <property type="entry name" value="E1-E2_ATPase"/>
    <property type="match status" value="1"/>
</dbReference>
<evidence type="ECO:0000259" key="11">
    <source>
        <dbReference type="Pfam" id="PF00122"/>
    </source>
</evidence>
<keyword evidence="7 9" id="KW-0472">Membrane</keyword>
<comment type="subcellular location">
    <subcellularLocation>
        <location evidence="1 9">Cell membrane</location>
        <topology evidence="1 9">Lipid-anchor</topology>
        <topology evidence="1 9">GPI-anchor</topology>
    </subcellularLocation>
    <subcellularLocation>
        <location evidence="10">Membrane</location>
    </subcellularLocation>
</comment>
<comment type="function">
    <text evidence="9">Splits internally a 1,3-beta-glucan molecule and transfers the newly generated reducing end (the donor) to the non-reducing end of another 1,3-beta-glucan molecule (the acceptor) forming a 1,3-beta linkage, resulting in the elongation of 1,3-beta-glucan chains in the cell wall.</text>
</comment>
<evidence type="ECO:0000259" key="12">
    <source>
        <dbReference type="Pfam" id="PF24534"/>
    </source>
</evidence>
<dbReference type="EC" id="2.4.1.-" evidence="9"/>
<dbReference type="GO" id="GO:0005886">
    <property type="term" value="C:plasma membrane"/>
    <property type="evidence" value="ECO:0007669"/>
    <property type="project" value="UniProtKB-SubCell"/>
</dbReference>
<name>A0A3E2GVQ5_SCYLI</name>
<dbReference type="PRINTS" id="PR00120">
    <property type="entry name" value="HATPASE"/>
</dbReference>
<keyword evidence="6 10" id="KW-1133">Transmembrane helix</keyword>
<evidence type="ECO:0000256" key="8">
    <source>
        <dbReference type="ARBA" id="ARBA00023180"/>
    </source>
</evidence>
<proteinExistence type="inferred from homology"/>
<feature type="transmembrane region" description="Helical" evidence="10">
    <location>
        <begin position="1035"/>
        <end position="1054"/>
    </location>
</feature>
<dbReference type="InterPro" id="IPR027256">
    <property type="entry name" value="P-typ_ATPase_IB"/>
</dbReference>
<keyword evidence="3 10" id="KW-0812">Transmembrane</keyword>
<dbReference type="OrthoDB" id="432719at2759"/>
<evidence type="ECO:0000256" key="10">
    <source>
        <dbReference type="RuleBase" id="RU362081"/>
    </source>
</evidence>
<dbReference type="STRING" id="5539.A0A3E2GVQ5"/>
<feature type="transmembrane region" description="Helical" evidence="10">
    <location>
        <begin position="715"/>
        <end position="741"/>
    </location>
</feature>
<evidence type="ECO:0000256" key="1">
    <source>
        <dbReference type="ARBA" id="ARBA00004609"/>
    </source>
</evidence>
<dbReference type="PROSITE" id="PS00154">
    <property type="entry name" value="ATPASE_E1_E2"/>
    <property type="match status" value="1"/>
</dbReference>
<dbReference type="InterPro" id="IPR023214">
    <property type="entry name" value="HAD_sf"/>
</dbReference>
<dbReference type="AlphaFoldDB" id="A0A3E2GVQ5"/>
<dbReference type="SUPFAM" id="SSF51445">
    <property type="entry name" value="(Trans)glycosidases"/>
    <property type="match status" value="1"/>
</dbReference>
<keyword evidence="9" id="KW-0336">GPI-anchor</keyword>
<keyword evidence="9" id="KW-0449">Lipoprotein</keyword>
<dbReference type="Proteomes" id="UP000258309">
    <property type="component" value="Unassembled WGS sequence"/>
</dbReference>
<dbReference type="Pfam" id="PF00702">
    <property type="entry name" value="Hydrolase"/>
    <property type="match status" value="1"/>
</dbReference>
<dbReference type="Gene3D" id="3.40.1110.10">
    <property type="entry name" value="Calcium-transporting ATPase, cytoplasmic domain N"/>
    <property type="match status" value="1"/>
</dbReference>
<dbReference type="SUPFAM" id="SSF56784">
    <property type="entry name" value="HAD-like"/>
    <property type="match status" value="1"/>
</dbReference>
<keyword evidence="8" id="KW-0325">Glycoprotein</keyword>
<evidence type="ECO:0000256" key="3">
    <source>
        <dbReference type="ARBA" id="ARBA00022692"/>
    </source>
</evidence>
<dbReference type="EMBL" id="NCSJ02000347">
    <property type="protein sequence ID" value="RFU25265.1"/>
    <property type="molecule type" value="Genomic_DNA"/>
</dbReference>
<feature type="transmembrane region" description="Helical" evidence="10">
    <location>
        <begin position="424"/>
        <end position="444"/>
    </location>
</feature>
<gene>
    <name evidence="13" type="ORF">B7463_g11072</name>
</gene>
<dbReference type="InterPro" id="IPR001757">
    <property type="entry name" value="P_typ_ATPase"/>
</dbReference>
<sequence>MASQSTLPIYINNRFFYQDSHRFFIRGVVYQLRNRPQQTRDIDPLSDDSLPVLVRDIALFKKLQINTVLIYSVNESLRHGAAMEALRQARIYVIVRLESAYCGIRRNSPEASYTPELLNRGFRIIDEFSQYTNTLCFFTSMGLINKSENTKAAEVIRAVFHVPSVLLDTVKYLSAGLDEERADFLGIQAYGSWNLSDDSSIWPHKITTMLEDVNIPLFLSEYSETTTAGSPPRKFENTLALYSELMWGVFSGGVVYEYIEGSNHYGLVHVTEDKSAIELDDFENLKEALSRSLKQLPTKEPIATTQSSWTGSFPDISPTWHAKSKIPPSPLNWNIVRSSLQTKGQDSTLDLIVEDPTLFIGDKDLPYGISDIAILDSRTIRVTYHPEVLGARDLTGNPFFELAKLAPMADPPLITSGRAHLRLMLFKTLVSTVLTIPVLIMAWAKLPPREIAYGAASLVLATIVQVYIAGPWYISAFKALFFSHLVEVDFLVVLSTSTAYIYSIIAYACLAYEKPLSTGSFFEASTLLVTLIMVGRLVTSLARQRAVESISIESLQPSTAILVDPKSNSQDEIDARLLQYGDVFVVLPDSSIATDGTVISGISDVDESMITGEATLVAKQPGSPVVAGSINHTGTLTIRLTRLMGDNTIKAIGLMVDEAKSSKAKFQDIADRVAAYFVPIILVLTVIVFIVWVGVGKGIRDYSTTTACINAMTYAISALIVSCPCAIGLAVPMVLVIAGGVAAKNGVIFKSAETIEKARNISHVVFDKTGTLTQGLLAVEREIYPTGEGTTLGPMILGLTSGSKHPVSIAIAAHLKLTVTKADELKNVTSIAGCGIKATWGEENIPVKDILSLGVTIFCITVNKGLVAVYGLKDSLRPDTTAVINELKRRNIEISIVSGDNEESVKSVSRTLDLPESHVRFRCSPADKRTYIKGISTAKNVVMFCGDGTNDAVALAQASIGMHVNGGTDIAQSAADAVLIRPALGGVIVLIDLSKAFYRRVVFNFTWSFVYNTFAILLAAGAFPNARIPPQYAGLGEIVSVLPVIAIGVQLRWAKFTNFKV</sequence>
<keyword evidence="4 10" id="KW-0479">Metal-binding</keyword>
<dbReference type="GO" id="GO:0016887">
    <property type="term" value="F:ATP hydrolysis activity"/>
    <property type="evidence" value="ECO:0007669"/>
    <property type="project" value="InterPro"/>
</dbReference>
<dbReference type="Pfam" id="PF24534">
    <property type="entry name" value="HMA_PCA1"/>
    <property type="match status" value="1"/>
</dbReference>
<comment type="caution">
    <text evidence="13">The sequence shown here is derived from an EMBL/GenBank/DDBJ whole genome shotgun (WGS) entry which is preliminary data.</text>
</comment>
<dbReference type="InterPro" id="IPR056236">
    <property type="entry name" value="HMA_PCA1"/>
</dbReference>